<proteinExistence type="predicted"/>
<name>A0A928VKU1_9CYAN</name>
<feature type="domain" description="Peptidase S9 prolyl oligopeptidase catalytic" evidence="1">
    <location>
        <begin position="419"/>
        <end position="625"/>
    </location>
</feature>
<dbReference type="Gene3D" id="3.40.50.1820">
    <property type="entry name" value="alpha/beta hydrolase"/>
    <property type="match status" value="1"/>
</dbReference>
<dbReference type="PANTHER" id="PTHR43056:SF5">
    <property type="entry name" value="PEPTIDASE S9 PROLYL OLIGOPEPTIDASE CATALYTIC DOMAIN-CONTAINING PROTEIN"/>
    <property type="match status" value="1"/>
</dbReference>
<evidence type="ECO:0000313" key="3">
    <source>
        <dbReference type="Proteomes" id="UP000625316"/>
    </source>
</evidence>
<accession>A0A928VKU1</accession>
<sequence length="644" mass="70957">MPAQSIARYGEWKSPISSDLIVAGTVGLGQICLDTDRVYWSESRPTEAGRNVIVSWQPNGTTQEINPAPFNARTRVHEYGGGAFQVQNGTVYFSNFADQQIYQAQTDSAPTALTAPGKLRYTNVCFDAPRDRLIAIREDHSNDAQEAVNTLVSIDLSGQQTVLAAGHDFFASPSLNADASKIAWLTWDHPNMPWDGTEVWAADIQADGSLSQITKVAGGPEESVFQPQWGPDGQLYFVSDRTDWWNLYRWDGQAIEAICPKPAEFGLPQWVFDMSTYGFADAHTLLCTYTEDTGKLATIDLKTLKLTEVAIPYTSISGLQVSNGIAAFVGGSALQPSAIVRLDLATGKTQELRRATDLTIDPGYMSKPRVVEFPTENGLTAYGLYYAPNNKDFAAPDDERPPLLVKSHGGPTASASGDFNLKIQYWTSRGFGFLDVDYGGSTGYGRAYRQRLNGNWGIVDVQDCVNGAKYLVNQDEVDGDRLVIAGGSAGGYTTLCALTFYDVFKAGASYYGVSDLEVLATDTHKFESRYMDSMIGPYPEQKQIYFDRSPINFVDQLSCPAIFFQGDEDKVVPPNQAEMMVDMLNKKGLPVAYVLYEGEQHGFRKAENIKRTLDGEFYFYSQVFGFQPADNIEPVEINNLTAKV</sequence>
<organism evidence="2 3">
    <name type="scientific">Romeriopsis navalis LEGE 11480</name>
    <dbReference type="NCBI Taxonomy" id="2777977"/>
    <lineage>
        <taxon>Bacteria</taxon>
        <taxon>Bacillati</taxon>
        <taxon>Cyanobacteriota</taxon>
        <taxon>Cyanophyceae</taxon>
        <taxon>Leptolyngbyales</taxon>
        <taxon>Leptolyngbyaceae</taxon>
        <taxon>Romeriopsis</taxon>
        <taxon>Romeriopsis navalis</taxon>
    </lineage>
</organism>
<dbReference type="Pfam" id="PF00326">
    <property type="entry name" value="Peptidase_S9"/>
    <property type="match status" value="1"/>
</dbReference>
<dbReference type="InterPro" id="IPR001375">
    <property type="entry name" value="Peptidase_S9_cat"/>
</dbReference>
<dbReference type="EMBL" id="JADEXQ010000017">
    <property type="protein sequence ID" value="MBE9029487.1"/>
    <property type="molecule type" value="Genomic_DNA"/>
</dbReference>
<dbReference type="GO" id="GO:0006508">
    <property type="term" value="P:proteolysis"/>
    <property type="evidence" value="ECO:0007669"/>
    <property type="project" value="InterPro"/>
</dbReference>
<comment type="caution">
    <text evidence="2">The sequence shown here is derived from an EMBL/GenBank/DDBJ whole genome shotgun (WGS) entry which is preliminary data.</text>
</comment>
<keyword evidence="3" id="KW-1185">Reference proteome</keyword>
<dbReference type="InterPro" id="IPR029058">
    <property type="entry name" value="AB_hydrolase_fold"/>
</dbReference>
<evidence type="ECO:0000313" key="2">
    <source>
        <dbReference type="EMBL" id="MBE9029487.1"/>
    </source>
</evidence>
<evidence type="ECO:0000259" key="1">
    <source>
        <dbReference type="Pfam" id="PF00326"/>
    </source>
</evidence>
<dbReference type="InterPro" id="IPR011042">
    <property type="entry name" value="6-blade_b-propeller_TolB-like"/>
</dbReference>
<dbReference type="PANTHER" id="PTHR43056">
    <property type="entry name" value="PEPTIDASE S9 PROLYL OLIGOPEPTIDASE"/>
    <property type="match status" value="1"/>
</dbReference>
<dbReference type="InterPro" id="IPR050585">
    <property type="entry name" value="Xaa-Pro_dipeptidyl-ppase/CocE"/>
</dbReference>
<dbReference type="SUPFAM" id="SSF82171">
    <property type="entry name" value="DPP6 N-terminal domain-like"/>
    <property type="match status" value="1"/>
</dbReference>
<dbReference type="SUPFAM" id="SSF63825">
    <property type="entry name" value="YWTD domain"/>
    <property type="match status" value="1"/>
</dbReference>
<dbReference type="SUPFAM" id="SSF53474">
    <property type="entry name" value="alpha/beta-Hydrolases"/>
    <property type="match status" value="1"/>
</dbReference>
<dbReference type="GO" id="GO:0008236">
    <property type="term" value="F:serine-type peptidase activity"/>
    <property type="evidence" value="ECO:0007669"/>
    <property type="project" value="InterPro"/>
</dbReference>
<dbReference type="RefSeq" id="WP_264324307.1">
    <property type="nucleotide sequence ID" value="NZ_JADEXQ010000017.1"/>
</dbReference>
<protein>
    <submittedName>
        <fullName evidence="2">S9 family peptidase</fullName>
    </submittedName>
</protein>
<gene>
    <name evidence="2" type="ORF">IQ266_06885</name>
</gene>
<dbReference type="AlphaFoldDB" id="A0A928VKU1"/>
<reference evidence="2" key="1">
    <citation type="submission" date="2020-10" db="EMBL/GenBank/DDBJ databases">
        <authorList>
            <person name="Castelo-Branco R."/>
            <person name="Eusebio N."/>
            <person name="Adriana R."/>
            <person name="Vieira A."/>
            <person name="Brugerolle De Fraissinette N."/>
            <person name="Rezende De Castro R."/>
            <person name="Schneider M.P."/>
            <person name="Vasconcelos V."/>
            <person name="Leao P.N."/>
        </authorList>
    </citation>
    <scope>NUCLEOTIDE SEQUENCE</scope>
    <source>
        <strain evidence="2">LEGE 11480</strain>
    </source>
</reference>
<dbReference type="Proteomes" id="UP000625316">
    <property type="component" value="Unassembled WGS sequence"/>
</dbReference>
<dbReference type="Gene3D" id="2.120.10.30">
    <property type="entry name" value="TolB, C-terminal domain"/>
    <property type="match status" value="1"/>
</dbReference>